<evidence type="ECO:0000313" key="3">
    <source>
        <dbReference type="Proteomes" id="UP001459277"/>
    </source>
</evidence>
<dbReference type="EMBL" id="JAZDWU010000009">
    <property type="protein sequence ID" value="KAK9991615.1"/>
    <property type="molecule type" value="Genomic_DNA"/>
</dbReference>
<dbReference type="InterPro" id="IPR012337">
    <property type="entry name" value="RNaseH-like_sf"/>
</dbReference>
<evidence type="ECO:0000259" key="1">
    <source>
        <dbReference type="Pfam" id="PF13456"/>
    </source>
</evidence>
<feature type="domain" description="RNase H type-1" evidence="1">
    <location>
        <begin position="4"/>
        <end position="97"/>
    </location>
</feature>
<dbReference type="InterPro" id="IPR002156">
    <property type="entry name" value="RNaseH_domain"/>
</dbReference>
<sequence>MAAMTASGPDVHTSEEAELLACRRAIEFAMDAGFSRLIIEGDNSNVIHAISSSVENTSLYSNVVDDIRHLIRGLLWSNICCIRRGGNRVAHVLAQHARHALDEDLYWIEDSPPPAMDALYHDFLSI</sequence>
<dbReference type="InterPro" id="IPR036397">
    <property type="entry name" value="RNaseH_sf"/>
</dbReference>
<dbReference type="GO" id="GO:0003676">
    <property type="term" value="F:nucleic acid binding"/>
    <property type="evidence" value="ECO:0007669"/>
    <property type="project" value="InterPro"/>
</dbReference>
<name>A0AAW2C3G6_9ROSI</name>
<dbReference type="GO" id="GO:0004523">
    <property type="term" value="F:RNA-DNA hybrid ribonuclease activity"/>
    <property type="evidence" value="ECO:0007669"/>
    <property type="project" value="InterPro"/>
</dbReference>
<organism evidence="2 3">
    <name type="scientific">Lithocarpus litseifolius</name>
    <dbReference type="NCBI Taxonomy" id="425828"/>
    <lineage>
        <taxon>Eukaryota</taxon>
        <taxon>Viridiplantae</taxon>
        <taxon>Streptophyta</taxon>
        <taxon>Embryophyta</taxon>
        <taxon>Tracheophyta</taxon>
        <taxon>Spermatophyta</taxon>
        <taxon>Magnoliopsida</taxon>
        <taxon>eudicotyledons</taxon>
        <taxon>Gunneridae</taxon>
        <taxon>Pentapetalae</taxon>
        <taxon>rosids</taxon>
        <taxon>fabids</taxon>
        <taxon>Fagales</taxon>
        <taxon>Fagaceae</taxon>
        <taxon>Lithocarpus</taxon>
    </lineage>
</organism>
<evidence type="ECO:0000313" key="2">
    <source>
        <dbReference type="EMBL" id="KAK9991615.1"/>
    </source>
</evidence>
<dbReference type="PANTHER" id="PTHR47074:SF48">
    <property type="entry name" value="POLYNUCLEOTIDYL TRANSFERASE, RIBONUCLEASE H-LIKE SUPERFAMILY PROTEIN"/>
    <property type="match status" value="1"/>
</dbReference>
<dbReference type="Pfam" id="PF13456">
    <property type="entry name" value="RVT_3"/>
    <property type="match status" value="1"/>
</dbReference>
<gene>
    <name evidence="2" type="ORF">SO802_026600</name>
</gene>
<dbReference type="InterPro" id="IPR052929">
    <property type="entry name" value="RNase_H-like_EbsB-rel"/>
</dbReference>
<dbReference type="SUPFAM" id="SSF53098">
    <property type="entry name" value="Ribonuclease H-like"/>
    <property type="match status" value="1"/>
</dbReference>
<dbReference type="Proteomes" id="UP001459277">
    <property type="component" value="Unassembled WGS sequence"/>
</dbReference>
<keyword evidence="3" id="KW-1185">Reference proteome</keyword>
<dbReference type="CDD" id="cd06222">
    <property type="entry name" value="RNase_H_like"/>
    <property type="match status" value="1"/>
</dbReference>
<dbReference type="Gene3D" id="3.30.420.10">
    <property type="entry name" value="Ribonuclease H-like superfamily/Ribonuclease H"/>
    <property type="match status" value="1"/>
</dbReference>
<proteinExistence type="predicted"/>
<dbReference type="AlphaFoldDB" id="A0AAW2C3G6"/>
<reference evidence="2 3" key="1">
    <citation type="submission" date="2024-01" db="EMBL/GenBank/DDBJ databases">
        <title>A telomere-to-telomere, gap-free genome of sweet tea (Lithocarpus litseifolius).</title>
        <authorList>
            <person name="Zhou J."/>
        </authorList>
    </citation>
    <scope>NUCLEOTIDE SEQUENCE [LARGE SCALE GENOMIC DNA]</scope>
    <source>
        <strain evidence="2">Zhou-2022a</strain>
        <tissue evidence="2">Leaf</tissue>
    </source>
</reference>
<protein>
    <recommendedName>
        <fullName evidence="1">RNase H type-1 domain-containing protein</fullName>
    </recommendedName>
</protein>
<comment type="caution">
    <text evidence="2">The sequence shown here is derived from an EMBL/GenBank/DDBJ whole genome shotgun (WGS) entry which is preliminary data.</text>
</comment>
<dbReference type="InterPro" id="IPR044730">
    <property type="entry name" value="RNase_H-like_dom_plant"/>
</dbReference>
<accession>A0AAW2C3G6</accession>
<dbReference type="PANTHER" id="PTHR47074">
    <property type="entry name" value="BNAC02G40300D PROTEIN"/>
    <property type="match status" value="1"/>
</dbReference>